<evidence type="ECO:0000313" key="1">
    <source>
        <dbReference type="EMBL" id="CAE2260093.1"/>
    </source>
</evidence>
<organism evidence="1">
    <name type="scientific">Prymnesium polylepis</name>
    <dbReference type="NCBI Taxonomy" id="72548"/>
    <lineage>
        <taxon>Eukaryota</taxon>
        <taxon>Haptista</taxon>
        <taxon>Haptophyta</taxon>
        <taxon>Prymnesiophyceae</taxon>
        <taxon>Prymnesiales</taxon>
        <taxon>Prymnesiaceae</taxon>
        <taxon>Prymnesium</taxon>
    </lineage>
</organism>
<proteinExistence type="predicted"/>
<dbReference type="EMBL" id="HBKO01035933">
    <property type="protein sequence ID" value="CAE2260093.1"/>
    <property type="molecule type" value="Transcribed_RNA"/>
</dbReference>
<name>A0A7S4JDF0_9EUKA</name>
<gene>
    <name evidence="1" type="ORF">CPOL0286_LOCUS16360</name>
</gene>
<dbReference type="AlphaFoldDB" id="A0A7S4JDF0"/>
<reference evidence="1" key="1">
    <citation type="submission" date="2021-01" db="EMBL/GenBank/DDBJ databases">
        <authorList>
            <person name="Corre E."/>
            <person name="Pelletier E."/>
            <person name="Niang G."/>
            <person name="Scheremetjew M."/>
            <person name="Finn R."/>
            <person name="Kale V."/>
            <person name="Holt S."/>
            <person name="Cochrane G."/>
            <person name="Meng A."/>
            <person name="Brown T."/>
            <person name="Cohen L."/>
        </authorList>
    </citation>
    <scope>NUCLEOTIDE SEQUENCE</scope>
    <source>
        <strain evidence="1">UIO037</strain>
    </source>
</reference>
<sequence>MYVAGQADGTCGHHRRPAGRASLLDLGEPCVGRGTRRLRRCDLLRQRGGLRSRTRQVSGASRALALRSPGSASQLPQLAVLVVEVAPEVFYLVLDRHVRWNASQSMERLSRLALRARRRRRLRTRGAAQ</sequence>
<accession>A0A7S4JDF0</accession>
<protein>
    <submittedName>
        <fullName evidence="1">Uncharacterized protein</fullName>
    </submittedName>
</protein>